<dbReference type="PANTHER" id="PTHR19288:SF95">
    <property type="entry name" value="D-GLYCEROL 3-PHOSPHATE PHOSPHATASE"/>
    <property type="match status" value="1"/>
</dbReference>
<evidence type="ECO:0000313" key="2">
    <source>
        <dbReference type="EMBL" id="MFD0853067.1"/>
    </source>
</evidence>
<dbReference type="InterPro" id="IPR023214">
    <property type="entry name" value="HAD_sf"/>
</dbReference>
<organism evidence="2 3">
    <name type="scientific">Actinomadura adrarensis</name>
    <dbReference type="NCBI Taxonomy" id="1819600"/>
    <lineage>
        <taxon>Bacteria</taxon>
        <taxon>Bacillati</taxon>
        <taxon>Actinomycetota</taxon>
        <taxon>Actinomycetes</taxon>
        <taxon>Streptosporangiales</taxon>
        <taxon>Thermomonosporaceae</taxon>
        <taxon>Actinomadura</taxon>
    </lineage>
</organism>
<comment type="caution">
    <text evidence="2">The sequence shown here is derived from an EMBL/GenBank/DDBJ whole genome shotgun (WGS) entry which is preliminary data.</text>
</comment>
<dbReference type="Proteomes" id="UP001597083">
    <property type="component" value="Unassembled WGS sequence"/>
</dbReference>
<dbReference type="EMBL" id="JBHTIR010001858">
    <property type="protein sequence ID" value="MFD0853067.1"/>
    <property type="molecule type" value="Genomic_DNA"/>
</dbReference>
<dbReference type="Pfam" id="PF18407">
    <property type="entry name" value="GNAT_like"/>
    <property type="match status" value="1"/>
</dbReference>
<dbReference type="Gene3D" id="3.40.50.1000">
    <property type="entry name" value="HAD superfamily/HAD-like"/>
    <property type="match status" value="2"/>
</dbReference>
<dbReference type="InterPro" id="IPR041065">
    <property type="entry name" value="GNAT-like"/>
</dbReference>
<feature type="non-terminal residue" evidence="2">
    <location>
        <position position="206"/>
    </location>
</feature>
<name>A0ABW3CHP2_9ACTN</name>
<evidence type="ECO:0000259" key="1">
    <source>
        <dbReference type="Pfam" id="PF18407"/>
    </source>
</evidence>
<protein>
    <submittedName>
        <fullName evidence="2">HAD hydrolase-like protein</fullName>
    </submittedName>
</protein>
<dbReference type="PANTHER" id="PTHR19288">
    <property type="entry name" value="4-NITROPHENYLPHOSPHATASE-RELATED"/>
    <property type="match status" value="1"/>
</dbReference>
<feature type="domain" description="GCN5-related N-acetyltransferase-like" evidence="1">
    <location>
        <begin position="178"/>
        <end position="206"/>
    </location>
</feature>
<dbReference type="Pfam" id="PF13242">
    <property type="entry name" value="Hydrolase_like"/>
    <property type="match status" value="1"/>
</dbReference>
<keyword evidence="3" id="KW-1185">Reference proteome</keyword>
<evidence type="ECO:0000313" key="3">
    <source>
        <dbReference type="Proteomes" id="UP001597083"/>
    </source>
</evidence>
<dbReference type="InterPro" id="IPR036412">
    <property type="entry name" value="HAD-like_sf"/>
</dbReference>
<reference evidence="3" key="1">
    <citation type="journal article" date="2019" name="Int. J. Syst. Evol. Microbiol.">
        <title>The Global Catalogue of Microorganisms (GCM) 10K type strain sequencing project: providing services to taxonomists for standard genome sequencing and annotation.</title>
        <authorList>
            <consortium name="The Broad Institute Genomics Platform"/>
            <consortium name="The Broad Institute Genome Sequencing Center for Infectious Disease"/>
            <person name="Wu L."/>
            <person name="Ma J."/>
        </authorList>
    </citation>
    <scope>NUCLEOTIDE SEQUENCE [LARGE SCALE GENOMIC DNA]</scope>
    <source>
        <strain evidence="3">JCM 31696</strain>
    </source>
</reference>
<sequence length="206" mass="21397">MGLRQALYARGLRPVSVASEEPAAVVQGYDPRLGYGLIAEGTKAVRAGALFVGSNGDLTIPGGGGRIHPGNGSLLKVITAATGVEPIVTGKPERVLHHESIIRTGAERPLVVGDRLDTDIEGANNGESDSLLVLTGVTDPMTALTAPPHQRPTFIAPDLSGLLVPHAGVSTEGDRFRCAGWTAHRDGDRVELSGEGDPYDGLRALA</sequence>
<proteinExistence type="predicted"/>
<gene>
    <name evidence="2" type="ORF">ACFQ07_12580</name>
</gene>
<dbReference type="SUPFAM" id="SSF56784">
    <property type="entry name" value="HAD-like"/>
    <property type="match status" value="1"/>
</dbReference>
<accession>A0ABW3CHP2</accession>